<dbReference type="STRING" id="40754.THII_3186"/>
<dbReference type="InterPro" id="IPR002985">
    <property type="entry name" value="Arg_decrbxlase"/>
</dbReference>
<dbReference type="GO" id="GO:0033388">
    <property type="term" value="P:putrescine biosynthetic process from arginine"/>
    <property type="evidence" value="ECO:0007669"/>
    <property type="project" value="TreeGrafter"/>
</dbReference>
<dbReference type="NCBIfam" id="NF003763">
    <property type="entry name" value="PRK05354.1"/>
    <property type="match status" value="1"/>
</dbReference>
<feature type="domain" description="Arginine decarboxylase helical bundle" evidence="16">
    <location>
        <begin position="368"/>
        <end position="452"/>
    </location>
</feature>
<dbReference type="Pfam" id="PF17944">
    <property type="entry name" value="Arg_decarbox_C"/>
    <property type="match status" value="1"/>
</dbReference>
<dbReference type="SUPFAM" id="SSF50621">
    <property type="entry name" value="Alanine racemase C-terminal domain-like"/>
    <property type="match status" value="1"/>
</dbReference>
<organism evidence="18 19">
    <name type="scientific">Thioploca ingrica</name>
    <dbReference type="NCBI Taxonomy" id="40754"/>
    <lineage>
        <taxon>Bacteria</taxon>
        <taxon>Pseudomonadati</taxon>
        <taxon>Pseudomonadota</taxon>
        <taxon>Gammaproteobacteria</taxon>
        <taxon>Thiotrichales</taxon>
        <taxon>Thiotrichaceae</taxon>
        <taxon>Thioploca</taxon>
    </lineage>
</organism>
<gene>
    <name evidence="12" type="primary">speA</name>
    <name evidence="18" type="ORF">THII_3186</name>
</gene>
<dbReference type="EC" id="4.1.1.19" evidence="12"/>
<dbReference type="InterPro" id="IPR022644">
    <property type="entry name" value="De-COase2_N"/>
</dbReference>
<evidence type="ECO:0000256" key="9">
    <source>
        <dbReference type="ARBA" id="ARBA00023066"/>
    </source>
</evidence>
<evidence type="ECO:0000256" key="8">
    <source>
        <dbReference type="ARBA" id="ARBA00022898"/>
    </source>
</evidence>
<dbReference type="SUPFAM" id="SSF51419">
    <property type="entry name" value="PLP-binding barrel"/>
    <property type="match status" value="1"/>
</dbReference>
<comment type="cofactor">
    <cofactor evidence="2 12">
        <name>Mg(2+)</name>
        <dbReference type="ChEBI" id="CHEBI:18420"/>
    </cofactor>
</comment>
<dbReference type="GO" id="GO:0006527">
    <property type="term" value="P:L-arginine catabolic process"/>
    <property type="evidence" value="ECO:0007669"/>
    <property type="project" value="InterPro"/>
</dbReference>
<feature type="domain" description="Arginine decarboxylase C-terminal helical" evidence="17">
    <location>
        <begin position="580"/>
        <end position="629"/>
    </location>
</feature>
<dbReference type="PANTHER" id="PTHR43295">
    <property type="entry name" value="ARGININE DECARBOXYLASE"/>
    <property type="match status" value="1"/>
</dbReference>
<evidence type="ECO:0000313" key="18">
    <source>
        <dbReference type="EMBL" id="BAP57483.1"/>
    </source>
</evidence>
<comment type="similarity">
    <text evidence="4 12">Belongs to the Orn/Lys/Arg decarboxylase class-II family. SpeA subfamily.</text>
</comment>
<comment type="catalytic activity">
    <reaction evidence="12">
        <text>L-arginine + H(+) = agmatine + CO2</text>
        <dbReference type="Rhea" id="RHEA:17641"/>
        <dbReference type="ChEBI" id="CHEBI:15378"/>
        <dbReference type="ChEBI" id="CHEBI:16526"/>
        <dbReference type="ChEBI" id="CHEBI:32682"/>
        <dbReference type="ChEBI" id="CHEBI:58145"/>
        <dbReference type="EC" id="4.1.1.19"/>
    </reaction>
</comment>
<keyword evidence="6 12" id="KW-0210">Decarboxylase</keyword>
<dbReference type="CDD" id="cd06830">
    <property type="entry name" value="PLPDE_III_ADC"/>
    <property type="match status" value="1"/>
</dbReference>
<dbReference type="Gene3D" id="3.20.20.10">
    <property type="entry name" value="Alanine racemase"/>
    <property type="match status" value="1"/>
</dbReference>
<comment type="pathway">
    <text evidence="12">Amine and polyamine biosynthesis; agmatine biosynthesis; agmatine from L-arginine: step 1/1.</text>
</comment>
<reference evidence="18 19" key="1">
    <citation type="journal article" date="2014" name="ISME J.">
        <title>Ecophysiology of Thioploca ingrica as revealed by the complete genome sequence supplemented with proteomic evidence.</title>
        <authorList>
            <person name="Kojima H."/>
            <person name="Ogura Y."/>
            <person name="Yamamoto N."/>
            <person name="Togashi T."/>
            <person name="Mori H."/>
            <person name="Watanabe T."/>
            <person name="Nemoto F."/>
            <person name="Kurokawa K."/>
            <person name="Hayashi T."/>
            <person name="Fukui M."/>
        </authorList>
    </citation>
    <scope>NUCLEOTIDE SEQUENCE [LARGE SCALE GENOMIC DNA]</scope>
</reference>
<dbReference type="FunFam" id="3.20.20.10:FF:000001">
    <property type="entry name" value="Biosynthetic arginine decarboxylase"/>
    <property type="match status" value="1"/>
</dbReference>
<dbReference type="InterPro" id="IPR040634">
    <property type="entry name" value="Arg_decarb_HB"/>
</dbReference>
<dbReference type="KEGG" id="tig:THII_3186"/>
<dbReference type="Gene3D" id="2.40.37.10">
    <property type="entry name" value="Lyase, Ornithine Decarboxylase, Chain A, domain 1"/>
    <property type="match status" value="1"/>
</dbReference>
<evidence type="ECO:0000256" key="5">
    <source>
        <dbReference type="ARBA" id="ARBA00022723"/>
    </source>
</evidence>
<dbReference type="Proteomes" id="UP000031623">
    <property type="component" value="Chromosome"/>
</dbReference>
<dbReference type="InterPro" id="IPR000183">
    <property type="entry name" value="Orn/DAP/Arg_de-COase"/>
</dbReference>
<dbReference type="PANTHER" id="PTHR43295:SF9">
    <property type="entry name" value="BIOSYNTHETIC ARGININE DECARBOXYLASE"/>
    <property type="match status" value="1"/>
</dbReference>
<dbReference type="GO" id="GO:0008295">
    <property type="term" value="P:spermidine biosynthetic process"/>
    <property type="evidence" value="ECO:0007669"/>
    <property type="project" value="UniProtKB-UniRule"/>
</dbReference>
<keyword evidence="5 12" id="KW-0479">Metal-binding</keyword>
<evidence type="ECO:0000259" key="16">
    <source>
        <dbReference type="Pfam" id="PF17810"/>
    </source>
</evidence>
<dbReference type="PIRSF" id="PIRSF001336">
    <property type="entry name" value="Arg_decrbxlase"/>
    <property type="match status" value="1"/>
</dbReference>
<evidence type="ECO:0000256" key="11">
    <source>
        <dbReference type="ARBA" id="ARBA00023239"/>
    </source>
</evidence>
<sequence>MSTPIWDVAQSRMLYNLENWSEGYFDINSQGELMVAPLPGQTAINLYELAKTLPAQGLSLPVLVRFTNILHHRVNRLHQAFAAAMQQKNYQANYTPVYPIKVNQHHQVVKEILAAGAGQVGLEAGSKPELMAVLALVPQEQGIIICNGYKDREYIRLALIGQQMGLCPYLVIEKASELTLIIEESQQLNVIPHLGIRIRLASIAKGNWQNTGGEKGKFGLSATQVLEVITHIKAAGLLDSLQLMHFHMGSQVAHIRDIQSALSEAAHYYAELHALGIPIQIVDVGGGLGIDYDGTHSRGECSINYSIQEYANRVVQEFGNICHTHQLPQPHLITESGRAMTAHHAVLITNVIDIETAPGMKPPLAATPEDPPIIQELWAGLTQLNPRSALETYHNAAYLLSEAYSMFTHGVLDLTQRAWAEQLYSAICWQVRSLLLTSPHSRLHREILDELNEKLVDKYFGNFSLFQSVPDAWAIDQLFPIMPLHRLQERPERRATLQDLTCDSDGQFKNYLDSEGIHTSLPVHIPHPDEPYLLGIFLVGAYQEILGDMHNLFGDTCSVNVQLTTDGHYELVAPLEGDTVQNLLNYVHFDSGWLRNTYRKRLQAAILTTEQRQAYQRELEAGLVGYTYLET</sequence>
<dbReference type="EMBL" id="AP014633">
    <property type="protein sequence ID" value="BAP57483.1"/>
    <property type="molecule type" value="Genomic_DNA"/>
</dbReference>
<dbReference type="OrthoDB" id="9802658at2"/>
<dbReference type="HAMAP" id="MF_01417">
    <property type="entry name" value="SpeA"/>
    <property type="match status" value="1"/>
</dbReference>
<feature type="binding site" evidence="12">
    <location>
        <begin position="282"/>
        <end position="292"/>
    </location>
    <ligand>
        <name>substrate</name>
    </ligand>
</feature>
<dbReference type="GO" id="GO:0008792">
    <property type="term" value="F:arginine decarboxylase activity"/>
    <property type="evidence" value="ECO:0007669"/>
    <property type="project" value="UniProtKB-UniRule"/>
</dbReference>
<feature type="active site" description="Proton donor" evidence="14">
    <location>
        <position position="502"/>
    </location>
</feature>
<dbReference type="InterPro" id="IPR041128">
    <property type="entry name" value="Arg_decarbox_C"/>
</dbReference>
<dbReference type="UniPathway" id="UPA00186">
    <property type="reaction ID" value="UER00284"/>
</dbReference>
<keyword evidence="8 12" id="KW-0663">Pyridoxal phosphate</keyword>
<keyword evidence="11 12" id="KW-0456">Lyase</keyword>
<evidence type="ECO:0000256" key="10">
    <source>
        <dbReference type="ARBA" id="ARBA00023115"/>
    </source>
</evidence>
<dbReference type="Gene3D" id="1.20.58.930">
    <property type="match status" value="1"/>
</dbReference>
<dbReference type="Pfam" id="PF17810">
    <property type="entry name" value="Arg_decarb_HB"/>
    <property type="match status" value="1"/>
</dbReference>
<evidence type="ECO:0000256" key="7">
    <source>
        <dbReference type="ARBA" id="ARBA00022842"/>
    </source>
</evidence>
<evidence type="ECO:0000256" key="4">
    <source>
        <dbReference type="ARBA" id="ARBA00008357"/>
    </source>
</evidence>
<dbReference type="InterPro" id="IPR029066">
    <property type="entry name" value="PLP-binding_barrel"/>
</dbReference>
<name>A0A090AGT5_9GAMM</name>
<evidence type="ECO:0000256" key="13">
    <source>
        <dbReference type="PIRSR" id="PIRSR001336-50"/>
    </source>
</evidence>
<dbReference type="Pfam" id="PF02784">
    <property type="entry name" value="Orn_Arg_deC_N"/>
    <property type="match status" value="1"/>
</dbReference>
<protein>
    <recommendedName>
        <fullName evidence="12">Biosynthetic arginine decarboxylase</fullName>
        <shortName evidence="12">ADC</shortName>
        <ecNumber evidence="12">4.1.1.19</ecNumber>
    </recommendedName>
</protein>
<dbReference type="NCBIfam" id="TIGR01273">
    <property type="entry name" value="speA"/>
    <property type="match status" value="1"/>
</dbReference>
<evidence type="ECO:0000259" key="15">
    <source>
        <dbReference type="Pfam" id="PF02784"/>
    </source>
</evidence>
<dbReference type="AlphaFoldDB" id="A0A090AGT5"/>
<keyword evidence="7 12" id="KW-0460">Magnesium</keyword>
<comment type="function">
    <text evidence="3 12">Catalyzes the biosynthesis of agmatine from arginine.</text>
</comment>
<dbReference type="PRINTS" id="PR01180">
    <property type="entry name" value="ARGDCRBXLASE"/>
</dbReference>
<accession>A0A090AGT5</accession>
<evidence type="ECO:0000256" key="14">
    <source>
        <dbReference type="PIRSR" id="PIRSR600183-50"/>
    </source>
</evidence>
<keyword evidence="10 12" id="KW-0620">Polyamine biosynthesis</keyword>
<evidence type="ECO:0000313" key="19">
    <source>
        <dbReference type="Proteomes" id="UP000031623"/>
    </source>
</evidence>
<proteinExistence type="inferred from homology"/>
<dbReference type="PROSITE" id="PS00878">
    <property type="entry name" value="ODR_DC_2_1"/>
    <property type="match status" value="1"/>
</dbReference>
<dbReference type="HOGENOM" id="CLU_027243_1_0_6"/>
<comment type="cofactor">
    <cofactor evidence="1 12 13">
        <name>pyridoxal 5'-phosphate</name>
        <dbReference type="ChEBI" id="CHEBI:597326"/>
    </cofactor>
</comment>
<evidence type="ECO:0000256" key="2">
    <source>
        <dbReference type="ARBA" id="ARBA00001946"/>
    </source>
</evidence>
<dbReference type="InterPro" id="IPR022653">
    <property type="entry name" value="De-COase2_pyr-phos_BS"/>
</dbReference>
<evidence type="ECO:0000256" key="3">
    <source>
        <dbReference type="ARBA" id="ARBA00002257"/>
    </source>
</evidence>
<feature type="domain" description="Orn/DAP/Arg decarboxylase 2 N-terminal" evidence="15">
    <location>
        <begin position="75"/>
        <end position="342"/>
    </location>
</feature>
<feature type="modified residue" description="N6-(pyridoxal phosphate)lysine" evidence="12 13">
    <location>
        <position position="101"/>
    </location>
</feature>
<evidence type="ECO:0000256" key="12">
    <source>
        <dbReference type="HAMAP-Rule" id="MF_01417"/>
    </source>
</evidence>
<dbReference type="PRINTS" id="PR01179">
    <property type="entry name" value="ODADCRBXLASE"/>
</dbReference>
<evidence type="ECO:0000256" key="1">
    <source>
        <dbReference type="ARBA" id="ARBA00001933"/>
    </source>
</evidence>
<keyword evidence="19" id="KW-1185">Reference proteome</keyword>
<keyword evidence="9 12" id="KW-0745">Spermidine biosynthesis</keyword>
<evidence type="ECO:0000256" key="6">
    <source>
        <dbReference type="ARBA" id="ARBA00022793"/>
    </source>
</evidence>
<dbReference type="GO" id="GO:0046872">
    <property type="term" value="F:metal ion binding"/>
    <property type="evidence" value="ECO:0007669"/>
    <property type="project" value="UniProtKB-KW"/>
</dbReference>
<dbReference type="Gene3D" id="1.10.287.3440">
    <property type="match status" value="1"/>
</dbReference>
<evidence type="ECO:0000259" key="17">
    <source>
        <dbReference type="Pfam" id="PF17944"/>
    </source>
</evidence>
<dbReference type="InterPro" id="IPR009006">
    <property type="entry name" value="Ala_racemase/Decarboxylase_C"/>
</dbReference>